<reference evidence="2 3" key="1">
    <citation type="journal article" date="2023" name="Commun. Biol.">
        <title>Genome analysis of Parmales, the sister group of diatoms, reveals the evolutionary specialization of diatoms from phago-mixotrophs to photoautotrophs.</title>
        <authorList>
            <person name="Ban H."/>
            <person name="Sato S."/>
            <person name="Yoshikawa S."/>
            <person name="Yamada K."/>
            <person name="Nakamura Y."/>
            <person name="Ichinomiya M."/>
            <person name="Sato N."/>
            <person name="Blanc-Mathieu R."/>
            <person name="Endo H."/>
            <person name="Kuwata A."/>
            <person name="Ogata H."/>
        </authorList>
    </citation>
    <scope>NUCLEOTIDE SEQUENCE [LARGE SCALE GENOMIC DNA]</scope>
</reference>
<dbReference type="SUPFAM" id="SSF69322">
    <property type="entry name" value="Tricorn protease domain 2"/>
    <property type="match status" value="1"/>
</dbReference>
<evidence type="ECO:0000256" key="1">
    <source>
        <dbReference type="SAM" id="MobiDB-lite"/>
    </source>
</evidence>
<dbReference type="InterPro" id="IPR015943">
    <property type="entry name" value="WD40/YVTN_repeat-like_dom_sf"/>
</dbReference>
<dbReference type="EMBL" id="BRYB01005257">
    <property type="protein sequence ID" value="GMI22277.1"/>
    <property type="molecule type" value="Genomic_DNA"/>
</dbReference>
<protein>
    <submittedName>
        <fullName evidence="2">Uncharacterized protein</fullName>
    </submittedName>
</protein>
<feature type="compositionally biased region" description="Low complexity" evidence="1">
    <location>
        <begin position="1"/>
        <end position="13"/>
    </location>
</feature>
<dbReference type="InterPro" id="IPR036322">
    <property type="entry name" value="WD40_repeat_dom_sf"/>
</dbReference>
<dbReference type="SMART" id="SM00320">
    <property type="entry name" value="WD40"/>
    <property type="match status" value="3"/>
</dbReference>
<feature type="region of interest" description="Disordered" evidence="1">
    <location>
        <begin position="49"/>
        <end position="86"/>
    </location>
</feature>
<keyword evidence="3" id="KW-1185">Reference proteome</keyword>
<dbReference type="SUPFAM" id="SSF50978">
    <property type="entry name" value="WD40 repeat-like"/>
    <property type="match status" value="1"/>
</dbReference>
<sequence>MLFSPFSPSSSSLLPPPPGTTQPLSSSIQPGSAGQVLALSYLSASSPPHTVVTLSSPPSRTSPSVLTLPPLTSPLDESSPHTPNVTSSSVTTTLSFCGLDSSLVALAETFRSGADAHHRLHLLQVSEEGALELLGSRAVHSDMAQGTAIDGEMDEARELLAAVVNGDEEEEEEEGAGDADGSKLDMEDLLETPRLNDLLKTPRSHTSSLPKDPRAGADNDTGLGSRAFSFAWQPASRSVVSLQYGEVWYWSAVLARTQSASPGFNLDRQDAGDARLKSAPFSAVFASETVTLLPPRRLPSRSAPAPSKSLAPPADLVVVLVSSPPALLRVDTSSPPSLTSTISCPFPPSLTLTCGVVCGEYVLVGTSAGTIEVVSCDTFQRDITRTVAFPNRHREDLDLRMSALKKAKVKAMEKRAKKSAGAKKDRGAVTGALSRSSSASSLHPPCPSPVVRLLVNGPAISRNGASPQIVAEYGDGTTVMHSPFDPPAPPAAPGADARGEAGGKLLSAGGKLLSAGHARSSPLYALAFAPPLHAPRIAGLSLRPPPAAGREPAPVLFSGGGDSSVHVWSLPSTAAAEHPAGGPVPPPTCPLSVLDVPKSVHALMSYRTSSLPLACGTGDHLSACGTVPLHPRDDPALGAAPPRMAVTAVALNNHCSELAVGCADGAVRVYDLTAAAAGKLAYAVDTAEAAVGSVSQSGGDGGRDEEMQSPPVIVGSLGFERGEGSSRNSQYLAVQHTSGWAAVMNRSSCFRGGEVVNECWEEGSWSYAPAVRDRSAPVARLVGDGVDVFSVVNESGGGGEAGGGGKPKHCLVRRMCGAATRDQRLSTMNRGSRGAWTNVTGGAGGGVEDFGSDLVLEGLGAVVRFKSDAGIVGAEIHPSEQFVVLLSAKGTVFVYHLWLGEIRGVFPTLLGAGGVDSVFVRGLSVDPWGLYVAVGMGQRGNPGVDEEGGDEPEWGGEGAQSNTGFVDRVEIFEFTTGKSVVGAGEGRVTIAAAAFQWSANGSQIVSVGTRGGVDVRAVPAFIAGNLADFKRKIKVNSSFWSTFPLYINVSAGEAAAMSRSGIPLRGTMSRGSTPQAGMSRQQSKAGFSLVSEMSASELGVPGGGDDLRGIPKMQPAEGLMGNLMNKDASKSTLFGRHSSASSPTA</sequence>
<feature type="compositionally biased region" description="Basic residues" evidence="1">
    <location>
        <begin position="412"/>
        <end position="421"/>
    </location>
</feature>
<feature type="region of interest" description="Disordered" evidence="1">
    <location>
        <begin position="1100"/>
        <end position="1145"/>
    </location>
</feature>
<feature type="compositionally biased region" description="Acidic residues" evidence="1">
    <location>
        <begin position="166"/>
        <end position="177"/>
    </location>
</feature>
<feature type="region of interest" description="Disordered" evidence="1">
    <location>
        <begin position="476"/>
        <end position="503"/>
    </location>
</feature>
<accession>A0ABQ6M9Q3</accession>
<feature type="region of interest" description="Disordered" evidence="1">
    <location>
        <begin position="165"/>
        <end position="220"/>
    </location>
</feature>
<dbReference type="Gene3D" id="2.130.10.10">
    <property type="entry name" value="YVTN repeat-like/Quinoprotein amine dehydrogenase"/>
    <property type="match status" value="1"/>
</dbReference>
<comment type="caution">
    <text evidence="2">The sequence shown here is derived from an EMBL/GenBank/DDBJ whole genome shotgun (WGS) entry which is preliminary data.</text>
</comment>
<dbReference type="InterPro" id="IPR001680">
    <property type="entry name" value="WD40_rpt"/>
</dbReference>
<name>A0ABQ6M9Q3_9STRA</name>
<proteinExistence type="predicted"/>
<evidence type="ECO:0000313" key="2">
    <source>
        <dbReference type="EMBL" id="GMI22277.1"/>
    </source>
</evidence>
<dbReference type="Proteomes" id="UP001165060">
    <property type="component" value="Unassembled WGS sequence"/>
</dbReference>
<feature type="region of interest" description="Disordered" evidence="1">
    <location>
        <begin position="941"/>
        <end position="961"/>
    </location>
</feature>
<feature type="compositionally biased region" description="Acidic residues" evidence="1">
    <location>
        <begin position="944"/>
        <end position="954"/>
    </location>
</feature>
<feature type="compositionally biased region" description="Low complexity" evidence="1">
    <location>
        <begin position="434"/>
        <end position="443"/>
    </location>
</feature>
<organism evidence="2 3">
    <name type="scientific">Tetraparma gracilis</name>
    <dbReference type="NCBI Taxonomy" id="2962635"/>
    <lineage>
        <taxon>Eukaryota</taxon>
        <taxon>Sar</taxon>
        <taxon>Stramenopiles</taxon>
        <taxon>Ochrophyta</taxon>
        <taxon>Bolidophyceae</taxon>
        <taxon>Parmales</taxon>
        <taxon>Triparmaceae</taxon>
        <taxon>Tetraparma</taxon>
    </lineage>
</organism>
<feature type="region of interest" description="Disordered" evidence="1">
    <location>
        <begin position="1"/>
        <end position="31"/>
    </location>
</feature>
<evidence type="ECO:0000313" key="3">
    <source>
        <dbReference type="Proteomes" id="UP001165060"/>
    </source>
</evidence>
<feature type="region of interest" description="Disordered" evidence="1">
    <location>
        <begin position="412"/>
        <end position="445"/>
    </location>
</feature>
<gene>
    <name evidence="2" type="ORF">TeGR_g7962</name>
</gene>